<gene>
    <name evidence="3" type="ORF">OVN521_LOCUS23782</name>
    <name evidence="2" type="ORF">UXM345_LOCUS22715</name>
</gene>
<sequence>MNRSTVSLMDLPDEILFTIWNKLNKLDVLYSFVDVNRRFNKLIVSNLVDFNCTPTNAWRQHARLSMHDLPSTTYLLPNIINLRISVDTLDDCLYLLDGRLACLRTLRVKIYNIQAFTIDIGSTTLTNLQSFSLISISNIEVYDTHVLPILRRMISLEQLMLYLTAFERSTFIDGAHFENEILIHMPRLQRFIFDVFAHTNVISEVNLRLNDDIQSTFLNGRYGRVVTYIEYYFEQNARSHVYSLPYTIDEALQTSNNFSRRLHPNVHRLLLSDVVLPFEHHFFF</sequence>
<keyword evidence="4" id="KW-1185">Reference proteome</keyword>
<dbReference type="EMBL" id="CAJOBF010003793">
    <property type="protein sequence ID" value="CAF4109139.1"/>
    <property type="molecule type" value="Genomic_DNA"/>
</dbReference>
<feature type="domain" description="F-box" evidence="1">
    <location>
        <begin position="5"/>
        <end position="61"/>
    </location>
</feature>
<dbReference type="AlphaFoldDB" id="A0A819YG16"/>
<evidence type="ECO:0000259" key="1">
    <source>
        <dbReference type="PROSITE" id="PS50181"/>
    </source>
</evidence>
<dbReference type="Proteomes" id="UP000663866">
    <property type="component" value="Unassembled WGS sequence"/>
</dbReference>
<evidence type="ECO:0000313" key="4">
    <source>
        <dbReference type="Proteomes" id="UP000663866"/>
    </source>
</evidence>
<dbReference type="PROSITE" id="PS50181">
    <property type="entry name" value="FBOX"/>
    <property type="match status" value="1"/>
</dbReference>
<name>A0A819YG16_9BILA</name>
<dbReference type="EMBL" id="CAJOBG010005478">
    <property type="protein sequence ID" value="CAF4154480.1"/>
    <property type="molecule type" value="Genomic_DNA"/>
</dbReference>
<dbReference type="Proteomes" id="UP000663842">
    <property type="component" value="Unassembled WGS sequence"/>
</dbReference>
<protein>
    <recommendedName>
        <fullName evidence="1">F-box domain-containing protein</fullName>
    </recommendedName>
</protein>
<dbReference type="InterPro" id="IPR001810">
    <property type="entry name" value="F-box_dom"/>
</dbReference>
<proteinExistence type="predicted"/>
<evidence type="ECO:0000313" key="3">
    <source>
        <dbReference type="EMBL" id="CAF4154480.1"/>
    </source>
</evidence>
<comment type="caution">
    <text evidence="3">The sequence shown here is derived from an EMBL/GenBank/DDBJ whole genome shotgun (WGS) entry which is preliminary data.</text>
</comment>
<organism evidence="3 4">
    <name type="scientific">Rotaria magnacalcarata</name>
    <dbReference type="NCBI Taxonomy" id="392030"/>
    <lineage>
        <taxon>Eukaryota</taxon>
        <taxon>Metazoa</taxon>
        <taxon>Spiralia</taxon>
        <taxon>Gnathifera</taxon>
        <taxon>Rotifera</taxon>
        <taxon>Eurotatoria</taxon>
        <taxon>Bdelloidea</taxon>
        <taxon>Philodinida</taxon>
        <taxon>Philodinidae</taxon>
        <taxon>Rotaria</taxon>
    </lineage>
</organism>
<reference evidence="3" key="1">
    <citation type="submission" date="2021-02" db="EMBL/GenBank/DDBJ databases">
        <authorList>
            <person name="Nowell W R."/>
        </authorList>
    </citation>
    <scope>NUCLEOTIDE SEQUENCE</scope>
</reference>
<accession>A0A819YG16</accession>
<evidence type="ECO:0000313" key="2">
    <source>
        <dbReference type="EMBL" id="CAF4109139.1"/>
    </source>
</evidence>